<dbReference type="OrthoDB" id="9950649at2"/>
<evidence type="ECO:0000256" key="1">
    <source>
        <dbReference type="SAM" id="Phobius"/>
    </source>
</evidence>
<feature type="transmembrane region" description="Helical" evidence="1">
    <location>
        <begin position="65"/>
        <end position="86"/>
    </location>
</feature>
<evidence type="ECO:0000313" key="3">
    <source>
        <dbReference type="EMBL" id="SCZ44577.1"/>
    </source>
</evidence>
<keyword evidence="2" id="KW-0732">Signal</keyword>
<evidence type="ECO:0000256" key="2">
    <source>
        <dbReference type="SAM" id="SignalP"/>
    </source>
</evidence>
<dbReference type="EMBL" id="FMVW01000009">
    <property type="protein sequence ID" value="SCZ44577.1"/>
    <property type="molecule type" value="Genomic_DNA"/>
</dbReference>
<feature type="transmembrane region" description="Helical" evidence="1">
    <location>
        <begin position="41"/>
        <end position="58"/>
    </location>
</feature>
<protein>
    <submittedName>
        <fullName evidence="3">Uncharacterized protein</fullName>
    </submittedName>
</protein>
<dbReference type="AlphaFoldDB" id="A0A1G5P4Y8"/>
<name>A0A1G5P4Y8_AFIMA</name>
<keyword evidence="4" id="KW-1185">Reference proteome</keyword>
<feature type="transmembrane region" description="Helical" evidence="1">
    <location>
        <begin position="98"/>
        <end position="117"/>
    </location>
</feature>
<keyword evidence="1" id="KW-1133">Transmembrane helix</keyword>
<reference evidence="3 4" key="1">
    <citation type="submission" date="2016-10" db="EMBL/GenBank/DDBJ databases">
        <authorList>
            <person name="de Groot N.N."/>
        </authorList>
    </citation>
    <scope>NUCLEOTIDE SEQUENCE [LARGE SCALE GENOMIC DNA]</scope>
    <source>
        <strain evidence="3 4">DSM 2698</strain>
    </source>
</reference>
<gene>
    <name evidence="3" type="ORF">SAMN03080610_03238</name>
</gene>
<keyword evidence="1" id="KW-0472">Membrane</keyword>
<sequence length="130" mass="13745">MSSAVTLLLYSAAALACGAAVAELHDPVSWKWRTPPLAERLAAIVLIVFFMVLLASLLAKLALAFGLLGLLAPAIVFFAISPLVALQMPLHEIETWSIVRACSTVAGLSTFAAWRLAAFFSPSRLPPSPG</sequence>
<organism evidence="3 4">
    <name type="scientific">Afifella marina DSM 2698</name>
    <dbReference type="NCBI Taxonomy" id="1120955"/>
    <lineage>
        <taxon>Bacteria</taxon>
        <taxon>Pseudomonadati</taxon>
        <taxon>Pseudomonadota</taxon>
        <taxon>Alphaproteobacteria</taxon>
        <taxon>Hyphomicrobiales</taxon>
        <taxon>Afifellaceae</taxon>
        <taxon>Afifella</taxon>
    </lineage>
</organism>
<evidence type="ECO:0000313" key="4">
    <source>
        <dbReference type="Proteomes" id="UP000199347"/>
    </source>
</evidence>
<accession>A0A1G5P4Y8</accession>
<feature type="chain" id="PRO_5011740806" evidence="2">
    <location>
        <begin position="17"/>
        <end position="130"/>
    </location>
</feature>
<proteinExistence type="predicted"/>
<dbReference type="Proteomes" id="UP000199347">
    <property type="component" value="Unassembled WGS sequence"/>
</dbReference>
<feature type="signal peptide" evidence="2">
    <location>
        <begin position="1"/>
        <end position="16"/>
    </location>
</feature>
<keyword evidence="1" id="KW-0812">Transmembrane</keyword>
<dbReference type="RefSeq" id="WP_092815690.1">
    <property type="nucleotide sequence ID" value="NZ_FMVW01000009.1"/>
</dbReference>